<comment type="caution">
    <text evidence="2">The sequence shown here is derived from an EMBL/GenBank/DDBJ whole genome shotgun (WGS) entry which is preliminary data.</text>
</comment>
<dbReference type="SMART" id="SM00696">
    <property type="entry name" value="DM9"/>
    <property type="match status" value="1"/>
</dbReference>
<evidence type="ECO:0000313" key="2">
    <source>
        <dbReference type="EMBL" id="KAF8485938.1"/>
    </source>
</evidence>
<reference evidence="2" key="1">
    <citation type="submission" date="2019-10" db="EMBL/GenBank/DDBJ databases">
        <authorList>
            <consortium name="DOE Joint Genome Institute"/>
            <person name="Kuo A."/>
            <person name="Miyauchi S."/>
            <person name="Kiss E."/>
            <person name="Drula E."/>
            <person name="Kohler A."/>
            <person name="Sanchez-Garcia M."/>
            <person name="Andreopoulos B."/>
            <person name="Barry K.W."/>
            <person name="Bonito G."/>
            <person name="Buee M."/>
            <person name="Carver A."/>
            <person name="Chen C."/>
            <person name="Cichocki N."/>
            <person name="Clum A."/>
            <person name="Culley D."/>
            <person name="Crous P.W."/>
            <person name="Fauchery L."/>
            <person name="Girlanda M."/>
            <person name="Hayes R."/>
            <person name="Keri Z."/>
            <person name="LaButti K."/>
            <person name="Lipzen A."/>
            <person name="Lombard V."/>
            <person name="Magnuson J."/>
            <person name="Maillard F."/>
            <person name="Morin E."/>
            <person name="Murat C."/>
            <person name="Nolan M."/>
            <person name="Ohm R."/>
            <person name="Pangilinan J."/>
            <person name="Pereira M."/>
            <person name="Perotto S."/>
            <person name="Peter M."/>
            <person name="Riley R."/>
            <person name="Sitrit Y."/>
            <person name="Stielow B."/>
            <person name="Szollosi G."/>
            <person name="Zifcakova L."/>
            <person name="Stursova M."/>
            <person name="Spatafora J.W."/>
            <person name="Tedersoo L."/>
            <person name="Vaario L.-M."/>
            <person name="Yamada A."/>
            <person name="Yan M."/>
            <person name="Wang P."/>
            <person name="Xu J."/>
            <person name="Bruns T."/>
            <person name="Baldrian P."/>
            <person name="Vilgalys R."/>
            <person name="Henrissat B."/>
            <person name="Grigoriev I.V."/>
            <person name="Hibbett D."/>
            <person name="Nagy L.G."/>
            <person name="Martin F.M."/>
        </authorList>
    </citation>
    <scope>NUCLEOTIDE SEQUENCE</scope>
    <source>
        <strain evidence="2">Prilba</strain>
    </source>
</reference>
<dbReference type="AlphaFoldDB" id="A0A9P5N459"/>
<dbReference type="OrthoDB" id="2142040at2759"/>
<feature type="compositionally biased region" description="Low complexity" evidence="1">
    <location>
        <begin position="11"/>
        <end position="20"/>
    </location>
</feature>
<organism evidence="2 3">
    <name type="scientific">Russula ochroleuca</name>
    <dbReference type="NCBI Taxonomy" id="152965"/>
    <lineage>
        <taxon>Eukaryota</taxon>
        <taxon>Fungi</taxon>
        <taxon>Dikarya</taxon>
        <taxon>Basidiomycota</taxon>
        <taxon>Agaricomycotina</taxon>
        <taxon>Agaricomycetes</taxon>
        <taxon>Russulales</taxon>
        <taxon>Russulaceae</taxon>
        <taxon>Russula</taxon>
    </lineage>
</organism>
<dbReference type="PANTHER" id="PTHR31649:SF1">
    <property type="entry name" value="FARNESOIC ACID O-METHYL TRANSFERASE DOMAIN-CONTAINING PROTEIN"/>
    <property type="match status" value="1"/>
</dbReference>
<reference evidence="2" key="2">
    <citation type="journal article" date="2020" name="Nat. Commun.">
        <title>Large-scale genome sequencing of mycorrhizal fungi provides insights into the early evolution of symbiotic traits.</title>
        <authorList>
            <person name="Miyauchi S."/>
            <person name="Kiss E."/>
            <person name="Kuo A."/>
            <person name="Drula E."/>
            <person name="Kohler A."/>
            <person name="Sanchez-Garcia M."/>
            <person name="Morin E."/>
            <person name="Andreopoulos B."/>
            <person name="Barry K.W."/>
            <person name="Bonito G."/>
            <person name="Buee M."/>
            <person name="Carver A."/>
            <person name="Chen C."/>
            <person name="Cichocki N."/>
            <person name="Clum A."/>
            <person name="Culley D."/>
            <person name="Crous P.W."/>
            <person name="Fauchery L."/>
            <person name="Girlanda M."/>
            <person name="Hayes R.D."/>
            <person name="Keri Z."/>
            <person name="LaButti K."/>
            <person name="Lipzen A."/>
            <person name="Lombard V."/>
            <person name="Magnuson J."/>
            <person name="Maillard F."/>
            <person name="Murat C."/>
            <person name="Nolan M."/>
            <person name="Ohm R.A."/>
            <person name="Pangilinan J."/>
            <person name="Pereira M.F."/>
            <person name="Perotto S."/>
            <person name="Peter M."/>
            <person name="Pfister S."/>
            <person name="Riley R."/>
            <person name="Sitrit Y."/>
            <person name="Stielow J.B."/>
            <person name="Szollosi G."/>
            <person name="Zifcakova L."/>
            <person name="Stursova M."/>
            <person name="Spatafora J.W."/>
            <person name="Tedersoo L."/>
            <person name="Vaario L.M."/>
            <person name="Yamada A."/>
            <person name="Yan M."/>
            <person name="Wang P."/>
            <person name="Xu J."/>
            <person name="Bruns T."/>
            <person name="Baldrian P."/>
            <person name="Vilgalys R."/>
            <person name="Dunand C."/>
            <person name="Henrissat B."/>
            <person name="Grigoriev I.V."/>
            <person name="Hibbett D."/>
            <person name="Nagy L.G."/>
            <person name="Martin F.M."/>
        </authorList>
    </citation>
    <scope>NUCLEOTIDE SEQUENCE</scope>
    <source>
        <strain evidence="2">Prilba</strain>
    </source>
</reference>
<evidence type="ECO:0000256" key="1">
    <source>
        <dbReference type="SAM" id="MobiDB-lite"/>
    </source>
</evidence>
<keyword evidence="3" id="KW-1185">Reference proteome</keyword>
<dbReference type="Proteomes" id="UP000759537">
    <property type="component" value="Unassembled WGS sequence"/>
</dbReference>
<accession>A0A9P5N459</accession>
<dbReference type="PANTHER" id="PTHR31649">
    <property type="entry name" value="AGAP009604-PA"/>
    <property type="match status" value="1"/>
</dbReference>
<dbReference type="Pfam" id="PF11901">
    <property type="entry name" value="DM9"/>
    <property type="match status" value="1"/>
</dbReference>
<name>A0A9P5N459_9AGAM</name>
<evidence type="ECO:0000313" key="3">
    <source>
        <dbReference type="Proteomes" id="UP000759537"/>
    </source>
</evidence>
<sequence>MAPSQRRRSIDSSSSSSEFSPNAHDQTQSKNHTDPLQGGGYGGSADARGHHEPPPPSYSPPSASTAQPGPQVPPSGYRIPLGTPGPPFPGTETTREAPFTDADGKSPVFIGSALMQDSVHPCKIVPKHQQPCYVSYAGREVVHQGRYDLLPFVPALMEFVPTSHGRVPPGRRPVKGGFEQGGTELYHAVAVMNGTKVPGKTGTHLGGCNIPYGGQEHVVRENYEILCWRF</sequence>
<protein>
    <submittedName>
        <fullName evidence="2">Uncharacterized protein</fullName>
    </submittedName>
</protein>
<proteinExistence type="predicted"/>
<dbReference type="InterPro" id="IPR006616">
    <property type="entry name" value="DM9_repeat"/>
</dbReference>
<gene>
    <name evidence="2" type="ORF">DFH94DRAFT_709091</name>
</gene>
<feature type="region of interest" description="Disordered" evidence="1">
    <location>
        <begin position="1"/>
        <end position="104"/>
    </location>
</feature>
<dbReference type="EMBL" id="WHVB01000002">
    <property type="protein sequence ID" value="KAF8485938.1"/>
    <property type="molecule type" value="Genomic_DNA"/>
</dbReference>